<dbReference type="InterPro" id="IPR044925">
    <property type="entry name" value="His-Me_finger_sf"/>
</dbReference>
<evidence type="ECO:0000313" key="2">
    <source>
        <dbReference type="EMBL" id="CDH06711.1"/>
    </source>
</evidence>
<organism evidence="2 3">
    <name type="scientific">Xenorhabdus bovienii str. oregonense</name>
    <dbReference type="NCBI Taxonomy" id="1398202"/>
    <lineage>
        <taxon>Bacteria</taxon>
        <taxon>Pseudomonadati</taxon>
        <taxon>Pseudomonadota</taxon>
        <taxon>Gammaproteobacteria</taxon>
        <taxon>Enterobacterales</taxon>
        <taxon>Morganellaceae</taxon>
        <taxon>Xenorhabdus</taxon>
    </lineage>
</organism>
<reference evidence="2" key="1">
    <citation type="submission" date="2013-07" db="EMBL/GenBank/DDBJ databases">
        <title>Sub-species coevolution in mutualistic symbiosis.</title>
        <authorList>
            <person name="Murfin K."/>
            <person name="Klassen J."/>
            <person name="Lee M."/>
            <person name="Forst S."/>
            <person name="Stock P."/>
            <person name="Goodrich-Blair H."/>
        </authorList>
    </citation>
    <scope>NUCLEOTIDE SEQUENCE [LARGE SCALE GENOMIC DNA]</scope>
    <source>
        <strain evidence="2">Oregonense</strain>
    </source>
</reference>
<feature type="domain" description="HNH nuclease" evidence="1">
    <location>
        <begin position="118"/>
        <end position="160"/>
    </location>
</feature>
<evidence type="ECO:0000313" key="3">
    <source>
        <dbReference type="Proteomes" id="UP000028483"/>
    </source>
</evidence>
<accession>A0A077PAK3</accession>
<name>A0A077PAK3_XENBV</name>
<evidence type="ECO:0000259" key="1">
    <source>
        <dbReference type="Pfam" id="PF13392"/>
    </source>
</evidence>
<dbReference type="HOGENOM" id="CLU_086933_0_0_6"/>
<protein>
    <submittedName>
        <fullName evidence="2">Phage protein</fullName>
    </submittedName>
</protein>
<dbReference type="SUPFAM" id="SSF54060">
    <property type="entry name" value="His-Me finger endonucleases"/>
    <property type="match status" value="1"/>
</dbReference>
<dbReference type="InterPro" id="IPR003615">
    <property type="entry name" value="HNH_nuc"/>
</dbReference>
<dbReference type="Gene3D" id="3.90.75.20">
    <property type="match status" value="1"/>
</dbReference>
<dbReference type="AlphaFoldDB" id="A0A077PAK3"/>
<dbReference type="Proteomes" id="UP000028483">
    <property type="component" value="Unassembled WGS sequence"/>
</dbReference>
<dbReference type="RefSeq" id="WP_051894630.1">
    <property type="nucleotide sequence ID" value="NZ_CAWLUU010000210.1"/>
</dbReference>
<dbReference type="Pfam" id="PF13392">
    <property type="entry name" value="HNH_3"/>
    <property type="match status" value="1"/>
</dbReference>
<proteinExistence type="predicted"/>
<dbReference type="EMBL" id="CBSX010000158">
    <property type="protein sequence ID" value="CDH06711.1"/>
    <property type="molecule type" value="Genomic_DNA"/>
</dbReference>
<gene>
    <name evidence="2" type="ORF">XBO1_2400012</name>
</gene>
<sequence>MKKARFSYSDEMKQWMKEHYKLTRHELTDAFNGRFNTNRSRENISDLRKSLGLRTRQSAKWQKGDKPVHAGTQGVLKASLGSFKKGHLTWNKQPVGTERINGHGYVDIKLSDPGIWKPKHHLIWEKHHGKRPENSVITFKDCNRLNCDIDNLILITRAEHTIVNNTNRKLKGTATEFKPVLINLAKIKHAISTKTSNDQRPKRGKTHA</sequence>
<comment type="caution">
    <text evidence="2">The sequence shown here is derived from an EMBL/GenBank/DDBJ whole genome shotgun (WGS) entry which is preliminary data.</text>
</comment>